<evidence type="ECO:0000256" key="5">
    <source>
        <dbReference type="PROSITE-ProRule" id="PRU01240"/>
    </source>
</evidence>
<dbReference type="AlphaFoldDB" id="A0A928VWT9"/>
<keyword evidence="8" id="KW-1185">Reference proteome</keyword>
<dbReference type="GO" id="GO:0005615">
    <property type="term" value="C:extracellular space"/>
    <property type="evidence" value="ECO:0007669"/>
    <property type="project" value="TreeGrafter"/>
</dbReference>
<dbReference type="RefSeq" id="WP_264319967.1">
    <property type="nucleotide sequence ID" value="NZ_JADEXN010000026.1"/>
</dbReference>
<dbReference type="Proteomes" id="UP000621799">
    <property type="component" value="Unassembled WGS sequence"/>
</dbReference>
<keyword evidence="4" id="KW-0720">Serine protease</keyword>
<evidence type="ECO:0000256" key="4">
    <source>
        <dbReference type="ARBA" id="ARBA00022825"/>
    </source>
</evidence>
<dbReference type="InterPro" id="IPR050131">
    <property type="entry name" value="Peptidase_S8_subtilisin-like"/>
</dbReference>
<keyword evidence="3" id="KW-0378">Hydrolase</keyword>
<dbReference type="PANTHER" id="PTHR43806">
    <property type="entry name" value="PEPTIDASE S8"/>
    <property type="match status" value="1"/>
</dbReference>
<sequence length="429" mass="47126">TYGVAKKVRLVSVRVLGVKDRFGRCHGSGDLSGVVAGLDWISQNAQRPAVVNMSLGAEVESTVLDLAVKKLVSQGIVVVTSAGNENRPVELMTPARVPEAITVGATNDKDEKPNFSNWGSGVDVFAPGVFIKSAWYTADDDVREMSGTSMAAPHVAGFVALLLGKNPYLTPARIENIVKDHATKGLVRGLENFPGTPNRLLSIRHVPDLTDFARLDPYFYLAMNPDVSAAVGGIENYAGGATHWAAHGVHQGRMSSPAHWPGYYFYLYSDLANFFGHNAWSAAHNHWYHSGRGEGRSGSPAFNPFFYFSLYPELEGAFGKNNFRLATDHWIHNGIDEGRTGSVAFDPFFYLAAHGDVRAVVGEGNYRKALLHWFQYGINEGRRASWFFDPVAYFQHNPDLAGVFGATNYKMGMFHYIKHGQLEGRRAVP</sequence>
<dbReference type="InterPro" id="IPR000209">
    <property type="entry name" value="Peptidase_S8/S53_dom"/>
</dbReference>
<dbReference type="CDD" id="cd04077">
    <property type="entry name" value="Peptidases_S8_PCSK9_ProteinaseK_like"/>
    <property type="match status" value="1"/>
</dbReference>
<feature type="non-terminal residue" evidence="7">
    <location>
        <position position="1"/>
    </location>
</feature>
<dbReference type="Pfam" id="PF00082">
    <property type="entry name" value="Peptidase_S8"/>
    <property type="match status" value="1"/>
</dbReference>
<reference evidence="7" key="1">
    <citation type="submission" date="2020-10" db="EMBL/GenBank/DDBJ databases">
        <authorList>
            <person name="Castelo-Branco R."/>
            <person name="Eusebio N."/>
            <person name="Adriana R."/>
            <person name="Vieira A."/>
            <person name="Brugerolle De Fraissinette N."/>
            <person name="Rezende De Castro R."/>
            <person name="Schneider M.P."/>
            <person name="Vasconcelos V."/>
            <person name="Leao P.N."/>
        </authorList>
    </citation>
    <scope>NUCLEOTIDE SEQUENCE</scope>
    <source>
        <strain evidence="7">LEGE 11467</strain>
    </source>
</reference>
<comment type="caution">
    <text evidence="5">Lacks conserved residue(s) required for the propagation of feature annotation.</text>
</comment>
<dbReference type="GO" id="GO:0006508">
    <property type="term" value="P:proteolysis"/>
    <property type="evidence" value="ECO:0007669"/>
    <property type="project" value="UniProtKB-KW"/>
</dbReference>
<gene>
    <name evidence="7" type="ORF">IQ235_02710</name>
</gene>
<dbReference type="PROSITE" id="PS00138">
    <property type="entry name" value="SUBTILASE_SER"/>
    <property type="match status" value="1"/>
</dbReference>
<dbReference type="PROSITE" id="PS51892">
    <property type="entry name" value="SUBTILASE"/>
    <property type="match status" value="1"/>
</dbReference>
<evidence type="ECO:0000256" key="3">
    <source>
        <dbReference type="ARBA" id="ARBA00022801"/>
    </source>
</evidence>
<dbReference type="Gene3D" id="3.40.50.200">
    <property type="entry name" value="Peptidase S8/S53 domain"/>
    <property type="match status" value="1"/>
</dbReference>
<dbReference type="PANTHER" id="PTHR43806:SF11">
    <property type="entry name" value="CEREVISIN-RELATED"/>
    <property type="match status" value="1"/>
</dbReference>
<protein>
    <submittedName>
        <fullName evidence="7">S8 family peptidase</fullName>
    </submittedName>
</protein>
<proteinExistence type="inferred from homology"/>
<dbReference type="GO" id="GO:0004252">
    <property type="term" value="F:serine-type endopeptidase activity"/>
    <property type="evidence" value="ECO:0007669"/>
    <property type="project" value="InterPro"/>
</dbReference>
<dbReference type="SUPFAM" id="SSF52743">
    <property type="entry name" value="Subtilisin-like"/>
    <property type="match status" value="1"/>
</dbReference>
<evidence type="ECO:0000256" key="1">
    <source>
        <dbReference type="ARBA" id="ARBA00011073"/>
    </source>
</evidence>
<dbReference type="InterPro" id="IPR034193">
    <property type="entry name" value="PCSK9_ProteinaseK-like"/>
</dbReference>
<organism evidence="7 8">
    <name type="scientific">Zarconia navalis LEGE 11467</name>
    <dbReference type="NCBI Taxonomy" id="1828826"/>
    <lineage>
        <taxon>Bacteria</taxon>
        <taxon>Bacillati</taxon>
        <taxon>Cyanobacteriota</taxon>
        <taxon>Cyanophyceae</taxon>
        <taxon>Oscillatoriophycideae</taxon>
        <taxon>Oscillatoriales</taxon>
        <taxon>Oscillatoriales incertae sedis</taxon>
        <taxon>Zarconia</taxon>
        <taxon>Zarconia navalis</taxon>
    </lineage>
</organism>
<dbReference type="EMBL" id="JADEXN010000026">
    <property type="protein sequence ID" value="MBE9039706.1"/>
    <property type="molecule type" value="Genomic_DNA"/>
</dbReference>
<keyword evidence="2" id="KW-0645">Protease</keyword>
<evidence type="ECO:0000313" key="7">
    <source>
        <dbReference type="EMBL" id="MBE9039706.1"/>
    </source>
</evidence>
<comment type="similarity">
    <text evidence="1 5">Belongs to the peptidase S8 family.</text>
</comment>
<evidence type="ECO:0000259" key="6">
    <source>
        <dbReference type="Pfam" id="PF00082"/>
    </source>
</evidence>
<comment type="caution">
    <text evidence="7">The sequence shown here is derived from an EMBL/GenBank/DDBJ whole genome shotgun (WGS) entry which is preliminary data.</text>
</comment>
<accession>A0A928VWT9</accession>
<dbReference type="InterPro" id="IPR023828">
    <property type="entry name" value="Peptidase_S8_Ser-AS"/>
</dbReference>
<name>A0A928VWT9_9CYAN</name>
<dbReference type="InterPro" id="IPR036852">
    <property type="entry name" value="Peptidase_S8/S53_dom_sf"/>
</dbReference>
<evidence type="ECO:0000256" key="2">
    <source>
        <dbReference type="ARBA" id="ARBA00022670"/>
    </source>
</evidence>
<evidence type="ECO:0000313" key="8">
    <source>
        <dbReference type="Proteomes" id="UP000621799"/>
    </source>
</evidence>
<feature type="domain" description="Peptidase S8/S53" evidence="6">
    <location>
        <begin position="3"/>
        <end position="192"/>
    </location>
</feature>